<keyword evidence="2 4" id="KW-0238">DNA-binding</keyword>
<evidence type="ECO:0000256" key="4">
    <source>
        <dbReference type="PROSITE-ProRule" id="PRU00335"/>
    </source>
</evidence>
<dbReference type="PROSITE" id="PS50977">
    <property type="entry name" value="HTH_TETR_2"/>
    <property type="match status" value="1"/>
</dbReference>
<feature type="DNA-binding region" description="H-T-H motif" evidence="4">
    <location>
        <begin position="33"/>
        <end position="52"/>
    </location>
</feature>
<dbReference type="PANTHER" id="PTHR47506:SF6">
    <property type="entry name" value="HTH-TYPE TRANSCRIPTIONAL REPRESSOR NEMR"/>
    <property type="match status" value="1"/>
</dbReference>
<dbReference type="Pfam" id="PF16925">
    <property type="entry name" value="TetR_C_13"/>
    <property type="match status" value="1"/>
</dbReference>
<dbReference type="Proteomes" id="UP000055019">
    <property type="component" value="Unassembled WGS sequence"/>
</dbReference>
<dbReference type="Gene3D" id="1.10.357.10">
    <property type="entry name" value="Tetracycline Repressor, domain 2"/>
    <property type="match status" value="1"/>
</dbReference>
<evidence type="ECO:0000256" key="2">
    <source>
        <dbReference type="ARBA" id="ARBA00023125"/>
    </source>
</evidence>
<protein>
    <submittedName>
        <fullName evidence="6">TetR family transcriptional regulator</fullName>
    </submittedName>
</protein>
<evidence type="ECO:0000259" key="5">
    <source>
        <dbReference type="PROSITE" id="PS50977"/>
    </source>
</evidence>
<dbReference type="InterPro" id="IPR001647">
    <property type="entry name" value="HTH_TetR"/>
</dbReference>
<feature type="domain" description="HTH tetR-type" evidence="5">
    <location>
        <begin position="10"/>
        <end position="70"/>
    </location>
</feature>
<dbReference type="EMBL" id="FCOM02000045">
    <property type="protein sequence ID" value="SAL83198.1"/>
    <property type="molecule type" value="Genomic_DNA"/>
</dbReference>
<gene>
    <name evidence="6" type="ORF">AWB74_06524</name>
</gene>
<organism evidence="6 7">
    <name type="scientific">Caballeronia arvi</name>
    <dbReference type="NCBI Taxonomy" id="1777135"/>
    <lineage>
        <taxon>Bacteria</taxon>
        <taxon>Pseudomonadati</taxon>
        <taxon>Pseudomonadota</taxon>
        <taxon>Betaproteobacteria</taxon>
        <taxon>Burkholderiales</taxon>
        <taxon>Burkholderiaceae</taxon>
        <taxon>Caballeronia</taxon>
    </lineage>
</organism>
<reference evidence="6" key="1">
    <citation type="submission" date="2016-01" db="EMBL/GenBank/DDBJ databases">
        <authorList>
            <person name="Peeters C."/>
        </authorList>
    </citation>
    <scope>NUCLEOTIDE SEQUENCE [LARGE SCALE GENOMIC DNA]</scope>
    <source>
        <strain evidence="6">LMG 29317</strain>
    </source>
</reference>
<dbReference type="SUPFAM" id="SSF46689">
    <property type="entry name" value="Homeodomain-like"/>
    <property type="match status" value="1"/>
</dbReference>
<sequence>MATVATKRDSGRRSELIRLGVAILTEKGFHNFSLDELVALAGVPKGSFHYYFSSKDAYCLEVIQAYHEYFAKKLDMHLKDTSLSPLERIKAFTEDAAIGMQRHKFKRGCLVGNLSQELAALDETFRKALMDVLKDWRGRIRACLEEGKANGEIRADADTAALSRYFWNAWEGAVMCSKLEKSREPLDDASAAFLAHLAPRDKR</sequence>
<evidence type="ECO:0000256" key="3">
    <source>
        <dbReference type="ARBA" id="ARBA00023163"/>
    </source>
</evidence>
<dbReference type="InterPro" id="IPR036271">
    <property type="entry name" value="Tet_transcr_reg_TetR-rel_C_sf"/>
</dbReference>
<dbReference type="Pfam" id="PF00440">
    <property type="entry name" value="TetR_N"/>
    <property type="match status" value="1"/>
</dbReference>
<dbReference type="InterPro" id="IPR009057">
    <property type="entry name" value="Homeodomain-like_sf"/>
</dbReference>
<dbReference type="InterPro" id="IPR011075">
    <property type="entry name" value="TetR_C"/>
</dbReference>
<evidence type="ECO:0000313" key="7">
    <source>
        <dbReference type="Proteomes" id="UP000055019"/>
    </source>
</evidence>
<name>A0A158KPX9_9BURK</name>
<dbReference type="AlphaFoldDB" id="A0A158KPX9"/>
<comment type="caution">
    <text evidence="6">The sequence shown here is derived from an EMBL/GenBank/DDBJ whole genome shotgun (WGS) entry which is preliminary data.</text>
</comment>
<keyword evidence="7" id="KW-1185">Reference proteome</keyword>
<dbReference type="SUPFAM" id="SSF48498">
    <property type="entry name" value="Tetracyclin repressor-like, C-terminal domain"/>
    <property type="match status" value="1"/>
</dbReference>
<keyword evidence="3" id="KW-0804">Transcription</keyword>
<accession>A0A158KPX9</accession>
<dbReference type="PANTHER" id="PTHR47506">
    <property type="entry name" value="TRANSCRIPTIONAL REGULATORY PROTEIN"/>
    <property type="match status" value="1"/>
</dbReference>
<keyword evidence="1" id="KW-0805">Transcription regulation</keyword>
<dbReference type="RefSeq" id="WP_200822064.1">
    <property type="nucleotide sequence ID" value="NZ_FCOM02000045.1"/>
</dbReference>
<evidence type="ECO:0000313" key="6">
    <source>
        <dbReference type="EMBL" id="SAL83198.1"/>
    </source>
</evidence>
<evidence type="ECO:0000256" key="1">
    <source>
        <dbReference type="ARBA" id="ARBA00023015"/>
    </source>
</evidence>
<dbReference type="GO" id="GO:0003677">
    <property type="term" value="F:DNA binding"/>
    <property type="evidence" value="ECO:0007669"/>
    <property type="project" value="UniProtKB-UniRule"/>
</dbReference>
<proteinExistence type="predicted"/>